<dbReference type="EMBL" id="KZ805977">
    <property type="protein sequence ID" value="PVH91055.1"/>
    <property type="molecule type" value="Genomic_DNA"/>
</dbReference>
<accession>A0A2V1CZC5</accession>
<dbReference type="OrthoDB" id="1919336at2759"/>
<dbReference type="Proteomes" id="UP000244855">
    <property type="component" value="Unassembled WGS sequence"/>
</dbReference>
<organism evidence="1 2">
    <name type="scientific">Periconia macrospinosa</name>
    <dbReference type="NCBI Taxonomy" id="97972"/>
    <lineage>
        <taxon>Eukaryota</taxon>
        <taxon>Fungi</taxon>
        <taxon>Dikarya</taxon>
        <taxon>Ascomycota</taxon>
        <taxon>Pezizomycotina</taxon>
        <taxon>Dothideomycetes</taxon>
        <taxon>Pleosporomycetidae</taxon>
        <taxon>Pleosporales</taxon>
        <taxon>Massarineae</taxon>
        <taxon>Periconiaceae</taxon>
        <taxon>Periconia</taxon>
    </lineage>
</organism>
<reference evidence="1 2" key="1">
    <citation type="journal article" date="2018" name="Sci. Rep.">
        <title>Comparative genomics provides insights into the lifestyle and reveals functional heterogeneity of dark septate endophytic fungi.</title>
        <authorList>
            <person name="Knapp D.G."/>
            <person name="Nemeth J.B."/>
            <person name="Barry K."/>
            <person name="Hainaut M."/>
            <person name="Henrissat B."/>
            <person name="Johnson J."/>
            <person name="Kuo A."/>
            <person name="Lim J.H.P."/>
            <person name="Lipzen A."/>
            <person name="Nolan M."/>
            <person name="Ohm R.A."/>
            <person name="Tamas L."/>
            <person name="Grigoriev I.V."/>
            <person name="Spatafora J.W."/>
            <person name="Nagy L.G."/>
            <person name="Kovacs G.M."/>
        </authorList>
    </citation>
    <scope>NUCLEOTIDE SEQUENCE [LARGE SCALE GENOMIC DNA]</scope>
    <source>
        <strain evidence="1 2">DSE2036</strain>
    </source>
</reference>
<gene>
    <name evidence="1" type="ORF">DM02DRAFT_373241</name>
</gene>
<dbReference type="AlphaFoldDB" id="A0A2V1CZC5"/>
<dbReference type="CDD" id="cd12148">
    <property type="entry name" value="fungal_TF_MHR"/>
    <property type="match status" value="1"/>
</dbReference>
<evidence type="ECO:0000313" key="1">
    <source>
        <dbReference type="EMBL" id="PVH91055.1"/>
    </source>
</evidence>
<protein>
    <submittedName>
        <fullName evidence="1">Uncharacterized protein</fullName>
    </submittedName>
</protein>
<sequence>MQLGRLRLADPVTTNRHTKRSLLQLHVLFLGLVVEPYRNCLIEIGRFRLSGTPMVLDGLNALRHVEDQCVLAARQSARVASLLQTNNLIRSHCWVSIYASFTGCAVLLFRASQQLLELCGEGASRELSYAASHLAVLSFCSYDNIMARKLYEQLQIVFNDVREIVVLPVYRTMCEMHIAIKDVALVPLSHYNAVVGAGEVSKIILNVARRTMGILQGSLSI</sequence>
<evidence type="ECO:0000313" key="2">
    <source>
        <dbReference type="Proteomes" id="UP000244855"/>
    </source>
</evidence>
<name>A0A2V1CZC5_9PLEO</name>
<keyword evidence="2" id="KW-1185">Reference proteome</keyword>
<proteinExistence type="predicted"/>